<dbReference type="InterPro" id="IPR011856">
    <property type="entry name" value="tRNA_endonuc-like_dom_sf"/>
</dbReference>
<name>A0A2P8FYK5_9BACT</name>
<dbReference type="Proteomes" id="UP000241964">
    <property type="component" value="Unassembled WGS sequence"/>
</dbReference>
<gene>
    <name evidence="3" type="ORF">CLV60_109227</name>
</gene>
<evidence type="ECO:0000313" key="4">
    <source>
        <dbReference type="Proteomes" id="UP000241964"/>
    </source>
</evidence>
<dbReference type="PANTHER" id="PTHR30547:SF5">
    <property type="entry name" value="NUCLEASE YHCG-RELATED"/>
    <property type="match status" value="1"/>
</dbReference>
<dbReference type="Pfam" id="PF06250">
    <property type="entry name" value="YhcG_C"/>
    <property type="match status" value="1"/>
</dbReference>
<protein>
    <submittedName>
        <fullName evidence="3">Putative nuclease of restriction endonuclease-like (RecB) superfamily</fullName>
    </submittedName>
</protein>
<dbReference type="GO" id="GO:0003676">
    <property type="term" value="F:nucleic acid binding"/>
    <property type="evidence" value="ECO:0007669"/>
    <property type="project" value="InterPro"/>
</dbReference>
<dbReference type="Pfam" id="PF17761">
    <property type="entry name" value="DUF1016_N"/>
    <property type="match status" value="1"/>
</dbReference>
<feature type="domain" description="YhcG PDDEXK nuclease" evidence="1">
    <location>
        <begin position="185"/>
        <end position="335"/>
    </location>
</feature>
<keyword evidence="3" id="KW-0540">Nuclease</keyword>
<keyword evidence="4" id="KW-1185">Reference proteome</keyword>
<dbReference type="InterPro" id="IPR041527">
    <property type="entry name" value="YhcG_N"/>
</dbReference>
<accession>A0A2P8FYK5</accession>
<comment type="caution">
    <text evidence="3">The sequence shown here is derived from an EMBL/GenBank/DDBJ whole genome shotgun (WGS) entry which is preliminary data.</text>
</comment>
<dbReference type="EMBL" id="PYAS01000009">
    <property type="protein sequence ID" value="PSL26735.1"/>
    <property type="molecule type" value="Genomic_DNA"/>
</dbReference>
<dbReference type="Gene3D" id="3.40.1350.10">
    <property type="match status" value="1"/>
</dbReference>
<dbReference type="InterPro" id="IPR053148">
    <property type="entry name" value="PD-DEXK-like_domain"/>
</dbReference>
<dbReference type="PANTHER" id="PTHR30547">
    <property type="entry name" value="UNCHARACTERIZED PROTEIN YHCG-RELATED"/>
    <property type="match status" value="1"/>
</dbReference>
<reference evidence="3 4" key="1">
    <citation type="submission" date="2018-03" db="EMBL/GenBank/DDBJ databases">
        <title>Genomic Encyclopedia of Archaeal and Bacterial Type Strains, Phase II (KMG-II): from individual species to whole genera.</title>
        <authorList>
            <person name="Goeker M."/>
        </authorList>
    </citation>
    <scope>NUCLEOTIDE SEQUENCE [LARGE SCALE GENOMIC DNA]</scope>
    <source>
        <strain evidence="3 4">DSM 29057</strain>
    </source>
</reference>
<sequence>MVDLNIIDMKEVENSQLLSAVKQLIEESRRNAALAVNAEITLLHYHVGKKINQEILKDGRAEYGKSVLRELGFKLVVDYGPGWSMKHLLHCSKFASVFSDESIVSALRRQFSWTHLKTLMYIENALKREFYIEMCKLERWSSRQLQERIQSMLYERTAISKKPEDAIINDLQLLKSEQKLNPDLVFKDPYFLDFLGLKDAYSEKDLEASIIVELQRFIIEMGTDFAFMARQKRITIDHRDYFIDLLFYHRRLKCLVVVDLKMGEFEAGFKGQMELYLRFLEKYEKIQGENDPIGLILCSGKSSEHIELMQLGNSNIRVADYLTALPSQQILQEKLHKAVEIARHKMEQRDLPKTKTGLPDD</sequence>
<keyword evidence="3" id="KW-0255">Endonuclease</keyword>
<evidence type="ECO:0000313" key="3">
    <source>
        <dbReference type="EMBL" id="PSL26735.1"/>
    </source>
</evidence>
<proteinExistence type="predicted"/>
<feature type="domain" description="YhcG N-terminal" evidence="2">
    <location>
        <begin position="21"/>
        <end position="156"/>
    </location>
</feature>
<keyword evidence="3" id="KW-0378">Hydrolase</keyword>
<evidence type="ECO:0000259" key="1">
    <source>
        <dbReference type="Pfam" id="PF06250"/>
    </source>
</evidence>
<dbReference type="InterPro" id="IPR009362">
    <property type="entry name" value="YhcG_C"/>
</dbReference>
<dbReference type="AlphaFoldDB" id="A0A2P8FYK5"/>
<organism evidence="3 4">
    <name type="scientific">Dyadobacter jiangsuensis</name>
    <dbReference type="NCBI Taxonomy" id="1591085"/>
    <lineage>
        <taxon>Bacteria</taxon>
        <taxon>Pseudomonadati</taxon>
        <taxon>Bacteroidota</taxon>
        <taxon>Cytophagia</taxon>
        <taxon>Cytophagales</taxon>
        <taxon>Spirosomataceae</taxon>
        <taxon>Dyadobacter</taxon>
    </lineage>
</organism>
<dbReference type="GO" id="GO:0004519">
    <property type="term" value="F:endonuclease activity"/>
    <property type="evidence" value="ECO:0007669"/>
    <property type="project" value="UniProtKB-KW"/>
</dbReference>
<evidence type="ECO:0000259" key="2">
    <source>
        <dbReference type="Pfam" id="PF17761"/>
    </source>
</evidence>